<evidence type="ECO:0000256" key="2">
    <source>
        <dbReference type="SAM" id="Phobius"/>
    </source>
</evidence>
<feature type="transmembrane region" description="Helical" evidence="2">
    <location>
        <begin position="890"/>
        <end position="909"/>
    </location>
</feature>
<dbReference type="CDD" id="cd20705">
    <property type="entry name" value="MIX_I"/>
    <property type="match status" value="1"/>
</dbReference>
<evidence type="ECO:0000313" key="6">
    <source>
        <dbReference type="Proteomes" id="UP000196708"/>
    </source>
</evidence>
<name>A0A1Z2SER0_VIBGA</name>
<dbReference type="InterPro" id="IPR046864">
    <property type="entry name" value="VasX_N"/>
</dbReference>
<sequence>MACTCDHNKLLLIEVTGTQHEPHQDFAFYDLTDMTQQSALEGKKYTDKALAETTIYGWDWCQEKENRNVWLSVKASDGPIMLPLFDNVSYTQRIAKGPQKYQLHSFIPLTVLPTLKEHATKNERVAPLRDGYLYIAYNGKIWREIEISATDDGKPCFKDINLFAYRQGRDKPVKTETKREVTGEALKEIWYPAKENGRKTNIRMAFSEVQWSGARINRLEANPSELNQRMESIIGLNRAADMVEMRVRDDVSELQLADPCAFNKDLSGKILQTRLESAQKERDEYCKDDSFTTYTEMNYEYDARSSVLGKALWQVQKDAKVENLGPEPKFPSWEGEATADYLADAKSRKLQVLYLMDPIFNLRHHLAILQYANSFLQQIQLDAMSQPFYKSAELLQMFVLTPKLGEQENPSYKFKKHVDLKDHSTFKRTLRFHWREKIREDVLVLQKKVLEQLKDSQFALALKDIISLDDANALGGLILVNTCRHALLSDPDQSDQLLPKHKRRDFSSSQASVNKIFVDDSTNPLREMLFGNQDTQETLKKYLDTVEETAPYKKELEKLEGEANDGSGIINVAHLAKLVSQGLEMKPANLEQVEAGTLIRISQNAEQSEFPQVRRIMGAIDAMFSSYFQQGLDLATLTAALAETKPATISVPFKKLYTDAVGMAKMFGGDTLKSLTFVPVKGEKIEGYVIGLDGSGTKSGVSIEQSSAAYRNTQGRQVAHGDVSVDGEKIASTSKARMPKKAGLEIQQDLQLLVLKDVNSDAAQFIKNNHKLIDELKTADMSQTHVTKTNAYEKFHIPLFVLAIELQNCWNAISYAYTHSNDDFWYSQTNIVSAAFDITIASIHSRNLMKANTGRLFALSDKTALQLGPEIRSAWPKGKLGVELVGRVTALELVGCAAGLLTAGVMVWDMIRLFGKNDNDAAWGTALMAVGVVFGSVAGIFFSSTWSFLGMGPIGWISLLVIGAGFLITYLFTDGPLEAWIKNGPFGEDPATGKDDYAFLTQQPEEAYKQLLSLFVSLRIQVDPIEAAPFTATERHAYKTAGVTHCVRVKSNVAQLFNIKDGNIKFKVKFRQVLEQVSESLDEIEARERMKRTFGAETAEKYRAPMWRVIKHQPIQASKTIKTPEERIYLLKNTYADRASEVAYRTTIRYQRNIQVLAQVKVKDMPFPQPPLDEFKQTQQHLKEGKISVEVADFDDGQPVGLWENLFNNPKSHPVNYYWADSREREYQFTAADKQTESESQSETHADSQAQLQQG</sequence>
<feature type="transmembrane region" description="Helical" evidence="2">
    <location>
        <begin position="921"/>
        <end position="942"/>
    </location>
</feature>
<keyword evidence="2" id="KW-0472">Membrane</keyword>
<dbReference type="AlphaFoldDB" id="A0A1Z2SER0"/>
<evidence type="ECO:0000256" key="1">
    <source>
        <dbReference type="SAM" id="MobiDB-lite"/>
    </source>
</evidence>
<organism evidence="5 6">
    <name type="scientific">Vibrio gazogenes</name>
    <dbReference type="NCBI Taxonomy" id="687"/>
    <lineage>
        <taxon>Bacteria</taxon>
        <taxon>Pseudomonadati</taxon>
        <taxon>Pseudomonadota</taxon>
        <taxon>Gammaproteobacteria</taxon>
        <taxon>Vibrionales</taxon>
        <taxon>Vibrionaceae</taxon>
        <taxon>Vibrio</taxon>
    </lineage>
</organism>
<feature type="transmembrane region" description="Helical" evidence="2">
    <location>
        <begin position="954"/>
        <end position="973"/>
    </location>
</feature>
<reference evidence="5 6" key="1">
    <citation type="submission" date="2016-12" db="EMBL/GenBank/DDBJ databases">
        <authorList>
            <person name="Song W.-J."/>
            <person name="Kurnit D.M."/>
        </authorList>
    </citation>
    <scope>NUCLEOTIDE SEQUENCE [LARGE SCALE GENOMIC DNA]</scope>
    <source>
        <strain evidence="5 6">ATCC 43942</strain>
    </source>
</reference>
<dbReference type="KEGG" id="vga:BSQ33_07860"/>
<dbReference type="Proteomes" id="UP000196708">
    <property type="component" value="Chromosome 1"/>
</dbReference>
<feature type="compositionally biased region" description="Basic and acidic residues" evidence="1">
    <location>
        <begin position="1234"/>
        <end position="1246"/>
    </location>
</feature>
<keyword evidence="2" id="KW-0812">Transmembrane</keyword>
<evidence type="ECO:0000313" key="4">
    <source>
        <dbReference type="EMBL" id="ASA55619.1"/>
    </source>
</evidence>
<proteinExistence type="predicted"/>
<protein>
    <recommendedName>
        <fullName evidence="3">Toxin VasX N-terminal region domain-containing protein</fullName>
    </recommendedName>
</protein>
<feature type="region of interest" description="Disordered" evidence="1">
    <location>
        <begin position="1230"/>
        <end position="1255"/>
    </location>
</feature>
<evidence type="ECO:0000259" key="3">
    <source>
        <dbReference type="Pfam" id="PF20249"/>
    </source>
</evidence>
<feature type="domain" description="Toxin VasX N-terminal region" evidence="3">
    <location>
        <begin position="125"/>
        <end position="233"/>
    </location>
</feature>
<dbReference type="EMBL" id="CP018835">
    <property type="protein sequence ID" value="ASA55619.1"/>
    <property type="molecule type" value="Genomic_DNA"/>
</dbReference>
<accession>A0A1Z2SER0</accession>
<dbReference type="OrthoDB" id="5406083at2"/>
<gene>
    <name evidence="4" type="ORF">BSQ33_07860</name>
    <name evidence="5" type="ORF">BSQ33_07910</name>
</gene>
<keyword evidence="2" id="KW-1133">Transmembrane helix</keyword>
<dbReference type="Pfam" id="PF20249">
    <property type="entry name" value="VasX_N"/>
    <property type="match status" value="1"/>
</dbReference>
<dbReference type="RefSeq" id="WP_088133791.1">
    <property type="nucleotide sequence ID" value="NZ_CP018835.1"/>
</dbReference>
<dbReference type="EMBL" id="CP018835">
    <property type="protein sequence ID" value="ASA55628.1"/>
    <property type="molecule type" value="Genomic_DNA"/>
</dbReference>
<dbReference type="KEGG" id="vga:BSQ33_07910"/>
<evidence type="ECO:0000313" key="5">
    <source>
        <dbReference type="EMBL" id="ASA55628.1"/>
    </source>
</evidence>